<comment type="similarity">
    <text evidence="1">Belongs to the UPF0502 family.</text>
</comment>
<evidence type="ECO:0000256" key="2">
    <source>
        <dbReference type="SAM" id="Coils"/>
    </source>
</evidence>
<comment type="caution">
    <text evidence="4">The sequence shown here is derived from an EMBL/GenBank/DDBJ whole genome shotgun (WGS) entry which is preliminary data.</text>
</comment>
<dbReference type="HAMAP" id="MF_01584">
    <property type="entry name" value="UPF0502"/>
    <property type="match status" value="1"/>
</dbReference>
<dbReference type="SUPFAM" id="SSF46785">
    <property type="entry name" value="Winged helix' DNA-binding domain"/>
    <property type="match status" value="2"/>
</dbReference>
<evidence type="ECO:0000313" key="5">
    <source>
        <dbReference type="Proteomes" id="UP000320184"/>
    </source>
</evidence>
<dbReference type="AlphaFoldDB" id="A0A538SNG0"/>
<feature type="coiled-coil region" evidence="2">
    <location>
        <begin position="192"/>
        <end position="219"/>
    </location>
</feature>
<protein>
    <submittedName>
        <fullName evidence="4">DUF480 domain-containing protein</fullName>
    </submittedName>
</protein>
<dbReference type="Pfam" id="PF04337">
    <property type="entry name" value="DUF480"/>
    <property type="match status" value="1"/>
</dbReference>
<sequence>MEPRLDPVEIRVIGSLIEKRVTTPEYYPLTLNALVNACNQTTNRSPVTSYDEGTVGRALLSLDRKGLLWTVQNSRVPKYGERLKEKLNLDGSQLAAMCVLLLRGAQTPGEIRARTGRLHPFASLAEVESALESMARAEPPLVRKLPRLPGTKEARFTHLLGEEVAGEEEDAVAGEPAMKPVAPETHPESDRISRLESEIESLRQEFEELRRQVLESKVETG</sequence>
<evidence type="ECO:0000256" key="3">
    <source>
        <dbReference type="SAM" id="MobiDB-lite"/>
    </source>
</evidence>
<keyword evidence="2" id="KW-0175">Coiled coil</keyword>
<dbReference type="PANTHER" id="PTHR38768">
    <property type="entry name" value="UPF0502 PROTEIN YCEH"/>
    <property type="match status" value="1"/>
</dbReference>
<name>A0A538SNG0_UNCEI</name>
<evidence type="ECO:0000256" key="1">
    <source>
        <dbReference type="HAMAP-Rule" id="MF_01584"/>
    </source>
</evidence>
<organism evidence="4 5">
    <name type="scientific">Eiseniibacteriota bacterium</name>
    <dbReference type="NCBI Taxonomy" id="2212470"/>
    <lineage>
        <taxon>Bacteria</taxon>
        <taxon>Candidatus Eiseniibacteriota</taxon>
    </lineage>
</organism>
<dbReference type="EMBL" id="VBOT01000027">
    <property type="protein sequence ID" value="TMQ52897.1"/>
    <property type="molecule type" value="Genomic_DNA"/>
</dbReference>
<dbReference type="PANTHER" id="PTHR38768:SF1">
    <property type="entry name" value="UPF0502 PROTEIN YCEH"/>
    <property type="match status" value="1"/>
</dbReference>
<feature type="region of interest" description="Disordered" evidence="3">
    <location>
        <begin position="167"/>
        <end position="191"/>
    </location>
</feature>
<dbReference type="Proteomes" id="UP000320184">
    <property type="component" value="Unassembled WGS sequence"/>
</dbReference>
<dbReference type="InterPro" id="IPR036390">
    <property type="entry name" value="WH_DNA-bd_sf"/>
</dbReference>
<evidence type="ECO:0000313" key="4">
    <source>
        <dbReference type="EMBL" id="TMQ52897.1"/>
    </source>
</evidence>
<accession>A0A538SNG0</accession>
<dbReference type="Gene3D" id="1.10.10.10">
    <property type="entry name" value="Winged helix-like DNA-binding domain superfamily/Winged helix DNA-binding domain"/>
    <property type="match status" value="2"/>
</dbReference>
<proteinExistence type="inferred from homology"/>
<reference evidence="4 5" key="1">
    <citation type="journal article" date="2019" name="Nat. Microbiol.">
        <title>Mediterranean grassland soil C-N compound turnover is dependent on rainfall and depth, and is mediated by genomically divergent microorganisms.</title>
        <authorList>
            <person name="Diamond S."/>
            <person name="Andeer P.F."/>
            <person name="Li Z."/>
            <person name="Crits-Christoph A."/>
            <person name="Burstein D."/>
            <person name="Anantharaman K."/>
            <person name="Lane K.R."/>
            <person name="Thomas B.C."/>
            <person name="Pan C."/>
            <person name="Northen T.R."/>
            <person name="Banfield J.F."/>
        </authorList>
    </citation>
    <scope>NUCLEOTIDE SEQUENCE [LARGE SCALE GENOMIC DNA]</scope>
    <source>
        <strain evidence="4">WS_3</strain>
    </source>
</reference>
<dbReference type="InterPro" id="IPR036388">
    <property type="entry name" value="WH-like_DNA-bd_sf"/>
</dbReference>
<dbReference type="InterPro" id="IPR007432">
    <property type="entry name" value="DUF480"/>
</dbReference>
<gene>
    <name evidence="4" type="ORF">E6K73_02050</name>
</gene>